<evidence type="ECO:0000259" key="3">
    <source>
        <dbReference type="Pfam" id="PF00248"/>
    </source>
</evidence>
<name>A0A317WR49_9EURO</name>
<evidence type="ECO:0000313" key="4">
    <source>
        <dbReference type="EMBL" id="PWY88913.1"/>
    </source>
</evidence>
<gene>
    <name evidence="4" type="ORF">BO70DRAFT_417732</name>
</gene>
<dbReference type="GO" id="GO:0016491">
    <property type="term" value="F:oxidoreductase activity"/>
    <property type="evidence" value="ECO:0007669"/>
    <property type="project" value="UniProtKB-KW"/>
</dbReference>
<dbReference type="InterPro" id="IPR050523">
    <property type="entry name" value="AKR_Detox_Biosynth"/>
</dbReference>
<reference evidence="4 5" key="1">
    <citation type="submission" date="2016-12" db="EMBL/GenBank/DDBJ databases">
        <title>The genomes of Aspergillus section Nigri reveals drivers in fungal speciation.</title>
        <authorList>
            <consortium name="DOE Joint Genome Institute"/>
            <person name="Vesth T.C."/>
            <person name="Nybo J."/>
            <person name="Theobald S."/>
            <person name="Brandl J."/>
            <person name="Frisvad J.C."/>
            <person name="Nielsen K.F."/>
            <person name="Lyhne E.K."/>
            <person name="Kogle M.E."/>
            <person name="Kuo A."/>
            <person name="Riley R."/>
            <person name="Clum A."/>
            <person name="Nolan M."/>
            <person name="Lipzen A."/>
            <person name="Salamov A."/>
            <person name="Henrissat B."/>
            <person name="Wiebenga A."/>
            <person name="De Vries R.P."/>
            <person name="Grigoriev I.V."/>
            <person name="Mortensen U.H."/>
            <person name="Andersen M.R."/>
            <person name="Baker S.E."/>
        </authorList>
    </citation>
    <scope>NUCLEOTIDE SEQUENCE [LARGE SCALE GENOMIC DNA]</scope>
    <source>
        <strain evidence="4 5">CBS 117.55</strain>
    </source>
</reference>
<evidence type="ECO:0000256" key="2">
    <source>
        <dbReference type="ARBA" id="ARBA00038157"/>
    </source>
</evidence>
<dbReference type="RefSeq" id="XP_025402100.1">
    <property type="nucleotide sequence ID" value="XM_025547428.1"/>
</dbReference>
<dbReference type="STRING" id="1448321.A0A317WR49"/>
<dbReference type="Gene3D" id="3.20.20.100">
    <property type="entry name" value="NADP-dependent oxidoreductase domain"/>
    <property type="match status" value="1"/>
</dbReference>
<comment type="caution">
    <text evidence="4">The sequence shown here is derived from an EMBL/GenBank/DDBJ whole genome shotgun (WGS) entry which is preliminary data.</text>
</comment>
<dbReference type="SUPFAM" id="SSF51430">
    <property type="entry name" value="NAD(P)-linked oxidoreductase"/>
    <property type="match status" value="1"/>
</dbReference>
<dbReference type="InterPro" id="IPR023210">
    <property type="entry name" value="NADP_OxRdtase_dom"/>
</dbReference>
<comment type="similarity">
    <text evidence="2">Belongs to the aldo/keto reductase family. Aldo/keto reductase 2 subfamily.</text>
</comment>
<dbReference type="PANTHER" id="PTHR43364:SF2">
    <property type="entry name" value="ARYL-ALCOHOL DEHYDROGENASE AAD10-RELATED"/>
    <property type="match status" value="1"/>
</dbReference>
<dbReference type="EMBL" id="MSFL01000004">
    <property type="protein sequence ID" value="PWY88913.1"/>
    <property type="molecule type" value="Genomic_DNA"/>
</dbReference>
<sequence length="387" mass="42502">MDAFAPAPPPPTPLGRYRILSSTAGIRVSPLQLGAMSIGSAWSSALGTMSKESSFSLLDAYTSMGGNFIDTCNNYQNGESESWLGEWMSLRGNRDQLVLSTKYTGEYAAHSIADGKGKTINHSGNHRRSLHMSVRDSLRKLGTEYIDILYVHWWDYTTSVEEVMDSLHYLVERGQVLYLGICNAPAWVVSEANVYARMSGKTQFSIYQGRWNVMVRDLEREVIPMARRFGMAIAPWDAVGGGRLQSKGAMEERRRKGEGVRDMMGSGAWQTEQEVKMSEALEQVAGQIGDVSVTAVALAYLMAKTTNVFPLVGGRKVEHLRDNIKALEVRLSEDQVRFLEGVNGGLVKGFPYDMLGEEPGVSGGTGPSLANAGTVDCVRYSRAIGYE</sequence>
<dbReference type="Pfam" id="PF00248">
    <property type="entry name" value="Aldo_ket_red"/>
    <property type="match status" value="1"/>
</dbReference>
<dbReference type="GeneID" id="37069665"/>
<accession>A0A317WR49</accession>
<organism evidence="4 5">
    <name type="scientific">Aspergillus heteromorphus CBS 117.55</name>
    <dbReference type="NCBI Taxonomy" id="1448321"/>
    <lineage>
        <taxon>Eukaryota</taxon>
        <taxon>Fungi</taxon>
        <taxon>Dikarya</taxon>
        <taxon>Ascomycota</taxon>
        <taxon>Pezizomycotina</taxon>
        <taxon>Eurotiomycetes</taxon>
        <taxon>Eurotiomycetidae</taxon>
        <taxon>Eurotiales</taxon>
        <taxon>Aspergillaceae</taxon>
        <taxon>Aspergillus</taxon>
        <taxon>Aspergillus subgen. Circumdati</taxon>
    </lineage>
</organism>
<dbReference type="PANTHER" id="PTHR43364">
    <property type="entry name" value="NADH-SPECIFIC METHYLGLYOXAL REDUCTASE-RELATED"/>
    <property type="match status" value="1"/>
</dbReference>
<keyword evidence="5" id="KW-1185">Reference proteome</keyword>
<dbReference type="OrthoDB" id="48988at2759"/>
<protein>
    <submittedName>
        <fullName evidence="4">Aryl-alcohol dehydrogenase</fullName>
    </submittedName>
</protein>
<evidence type="ECO:0000256" key="1">
    <source>
        <dbReference type="ARBA" id="ARBA00023002"/>
    </source>
</evidence>
<dbReference type="AlphaFoldDB" id="A0A317WR49"/>
<proteinExistence type="inferred from homology"/>
<evidence type="ECO:0000313" key="5">
    <source>
        <dbReference type="Proteomes" id="UP000247233"/>
    </source>
</evidence>
<dbReference type="VEuPathDB" id="FungiDB:BO70DRAFT_417732"/>
<dbReference type="InterPro" id="IPR036812">
    <property type="entry name" value="NAD(P)_OxRdtase_dom_sf"/>
</dbReference>
<feature type="domain" description="NADP-dependent oxidoreductase" evidence="3">
    <location>
        <begin position="30"/>
        <end position="341"/>
    </location>
</feature>
<keyword evidence="1" id="KW-0560">Oxidoreductase</keyword>
<dbReference type="Proteomes" id="UP000247233">
    <property type="component" value="Unassembled WGS sequence"/>
</dbReference>